<keyword evidence="3" id="KW-0233">DNA recombination</keyword>
<dbReference type="Gene3D" id="1.10.443.10">
    <property type="entry name" value="Intergrase catalytic core"/>
    <property type="match status" value="1"/>
</dbReference>
<dbReference type="InterPro" id="IPR013762">
    <property type="entry name" value="Integrase-like_cat_sf"/>
</dbReference>
<dbReference type="InterPro" id="IPR044068">
    <property type="entry name" value="CB"/>
</dbReference>
<evidence type="ECO:0000313" key="8">
    <source>
        <dbReference type="Proteomes" id="UP000252015"/>
    </source>
</evidence>
<evidence type="ECO:0000256" key="3">
    <source>
        <dbReference type="ARBA" id="ARBA00023172"/>
    </source>
</evidence>
<gene>
    <name evidence="7" type="ORF">MSP7336_01782</name>
</gene>
<dbReference type="GO" id="GO:0015074">
    <property type="term" value="P:DNA integration"/>
    <property type="evidence" value="ECO:0007669"/>
    <property type="project" value="InterPro"/>
</dbReference>
<dbReference type="PANTHER" id="PTHR30349:SF41">
    <property type="entry name" value="INTEGRASE_RECOMBINASE PROTEIN MJ0367-RELATED"/>
    <property type="match status" value="1"/>
</dbReference>
<feature type="domain" description="Tyr recombinase" evidence="5">
    <location>
        <begin position="137"/>
        <end position="305"/>
    </location>
</feature>
<dbReference type="PANTHER" id="PTHR30349">
    <property type="entry name" value="PHAGE INTEGRASE-RELATED"/>
    <property type="match status" value="1"/>
</dbReference>
<accession>A0A375YXC3</accession>
<name>A0A375YXC3_MYCSH</name>
<dbReference type="GO" id="GO:0003677">
    <property type="term" value="F:DNA binding"/>
    <property type="evidence" value="ECO:0007669"/>
    <property type="project" value="UniProtKB-UniRule"/>
</dbReference>
<evidence type="ECO:0000256" key="1">
    <source>
        <dbReference type="ARBA" id="ARBA00008857"/>
    </source>
</evidence>
<dbReference type="PROSITE" id="PS51898">
    <property type="entry name" value="TYR_RECOMBINASE"/>
    <property type="match status" value="1"/>
</dbReference>
<dbReference type="AlphaFoldDB" id="A0A375YXC3"/>
<reference evidence="7 8" key="1">
    <citation type="submission" date="2018-05" db="EMBL/GenBank/DDBJ databases">
        <authorList>
            <consortium name="IHU Genomes"/>
        </authorList>
    </citation>
    <scope>NUCLEOTIDE SEQUENCE [LARGE SCALE GENOMIC DNA]</scope>
    <source>
        <strain evidence="7 8">P7336</strain>
    </source>
</reference>
<evidence type="ECO:0000256" key="2">
    <source>
        <dbReference type="ARBA" id="ARBA00023125"/>
    </source>
</evidence>
<proteinExistence type="inferred from homology"/>
<sequence length="314" mass="35480">MSTATPCKQKLKGSCDLTVIQSGSEKTNAKDSLARMLSKYPLLQEWQLWQHAARKSERTIVERLRVIAMFAEETGCAPARAQAPDIIRWLGRHTDWSQATAATYHSYLRAWFSWLTIMDHRPDNPMVKIGSPRYPDRAPRPVSDDGLVRLLVTPMHHRTRVMILLAALAGLRVHEIAKVRGEDVDVCRPALHVEGKGNRHAWLPMHTLLVDAAVTMPAKGWWFPANRRRLGHPVHAKSVSDIIGNAMRRAGVRGTPHSLRHWYGTTLLDDGADLRTVQELLRHRSLATTQIYTKVSDERRDEAIGRLDPFRGAA</sequence>
<dbReference type="GO" id="GO:0006310">
    <property type="term" value="P:DNA recombination"/>
    <property type="evidence" value="ECO:0007669"/>
    <property type="project" value="UniProtKB-KW"/>
</dbReference>
<dbReference type="InterPro" id="IPR050090">
    <property type="entry name" value="Tyrosine_recombinase_XerCD"/>
</dbReference>
<keyword evidence="2 4" id="KW-0238">DNA-binding</keyword>
<comment type="similarity">
    <text evidence="1">Belongs to the 'phage' integrase family.</text>
</comment>
<evidence type="ECO:0000313" key="7">
    <source>
        <dbReference type="EMBL" id="SRX93544.1"/>
    </source>
</evidence>
<dbReference type="Proteomes" id="UP000252015">
    <property type="component" value="Unassembled WGS sequence"/>
</dbReference>
<organism evidence="7 8">
    <name type="scientific">Mycobacterium shimoidei</name>
    <dbReference type="NCBI Taxonomy" id="29313"/>
    <lineage>
        <taxon>Bacteria</taxon>
        <taxon>Bacillati</taxon>
        <taxon>Actinomycetota</taxon>
        <taxon>Actinomycetes</taxon>
        <taxon>Mycobacteriales</taxon>
        <taxon>Mycobacteriaceae</taxon>
        <taxon>Mycobacterium</taxon>
    </lineage>
</organism>
<evidence type="ECO:0000259" key="5">
    <source>
        <dbReference type="PROSITE" id="PS51898"/>
    </source>
</evidence>
<dbReference type="SUPFAM" id="SSF56349">
    <property type="entry name" value="DNA breaking-rejoining enzymes"/>
    <property type="match status" value="1"/>
</dbReference>
<dbReference type="PROSITE" id="PS51900">
    <property type="entry name" value="CB"/>
    <property type="match status" value="1"/>
</dbReference>
<dbReference type="InterPro" id="IPR002104">
    <property type="entry name" value="Integrase_catalytic"/>
</dbReference>
<feature type="domain" description="Core-binding (CB)" evidence="6">
    <location>
        <begin position="37"/>
        <end position="116"/>
    </location>
</feature>
<protein>
    <submittedName>
        <fullName evidence="7">Integrase family protein [Segniliparus rotundus DSM]</fullName>
    </submittedName>
</protein>
<dbReference type="InterPro" id="IPR011010">
    <property type="entry name" value="DNA_brk_join_enz"/>
</dbReference>
<dbReference type="Pfam" id="PF00589">
    <property type="entry name" value="Phage_integrase"/>
    <property type="match status" value="1"/>
</dbReference>
<evidence type="ECO:0000259" key="6">
    <source>
        <dbReference type="PROSITE" id="PS51900"/>
    </source>
</evidence>
<keyword evidence="8" id="KW-1185">Reference proteome</keyword>
<evidence type="ECO:0000256" key="4">
    <source>
        <dbReference type="PROSITE-ProRule" id="PRU01248"/>
    </source>
</evidence>
<dbReference type="EMBL" id="UEGW01000001">
    <property type="protein sequence ID" value="SRX93544.1"/>
    <property type="molecule type" value="Genomic_DNA"/>
</dbReference>